<name>A0A3A8GNW0_9GAMM</name>
<protein>
    <submittedName>
        <fullName evidence="2">Pilus assembly protein PilX</fullName>
    </submittedName>
</protein>
<gene>
    <name evidence="2" type="ORF">D7V64_03765</name>
</gene>
<reference evidence="2 3" key="1">
    <citation type="submission" date="2018-09" db="EMBL/GenBank/DDBJ databases">
        <title>The draft genome of Acinetobacter spp. strains.</title>
        <authorList>
            <person name="Qin J."/>
            <person name="Feng Y."/>
            <person name="Zong Z."/>
        </authorList>
    </citation>
    <scope>NUCLEOTIDE SEQUENCE [LARGE SCALE GENOMIC DNA]</scope>
    <source>
        <strain evidence="2 3">WCHAc060002</strain>
    </source>
</reference>
<dbReference type="EMBL" id="RAXZ01000003">
    <property type="protein sequence ID" value="RKG54703.1"/>
    <property type="molecule type" value="Genomic_DNA"/>
</dbReference>
<evidence type="ECO:0000313" key="3">
    <source>
        <dbReference type="Proteomes" id="UP000281084"/>
    </source>
</evidence>
<feature type="domain" description="Type 4 fimbrial biogenesis protein PilX N-terminal" evidence="1">
    <location>
        <begin position="7"/>
        <end position="47"/>
    </location>
</feature>
<organism evidence="2 3">
    <name type="scientific">Acinetobacter cumulans</name>
    <dbReference type="NCBI Taxonomy" id="2136182"/>
    <lineage>
        <taxon>Bacteria</taxon>
        <taxon>Pseudomonadati</taxon>
        <taxon>Pseudomonadota</taxon>
        <taxon>Gammaproteobacteria</taxon>
        <taxon>Moraxellales</taxon>
        <taxon>Moraxellaceae</taxon>
        <taxon>Acinetobacter</taxon>
    </lineage>
</organism>
<dbReference type="Proteomes" id="UP000281084">
    <property type="component" value="Unassembled WGS sequence"/>
</dbReference>
<evidence type="ECO:0000259" key="1">
    <source>
        <dbReference type="Pfam" id="PF14341"/>
    </source>
</evidence>
<sequence length="259" mass="28088">MSQYAQKGATLIVVLILLVVITVIGTMAIRQSMVSLSVATNAQVQQLLVQNSDAALYRIEDQKTVVRNLARDGMFGYLRGVNNKNKELVFCYRADQAKLNFFQLTRASIVEWASGDTAPKNTALGSNGFCQISNSGSDNFFTSGRKLVMTQVAVKYSTAANDKPFKYSARGTDTKSAKIDETEKVNVYSVSVMPGLSTASTTDINACLRNKMNEVTVPESDVAVTIPADSTVSVTACLTALNVPFMTQVSEYTIVQAFN</sequence>
<dbReference type="Pfam" id="PF14341">
    <property type="entry name" value="PilX_N"/>
    <property type="match status" value="1"/>
</dbReference>
<dbReference type="AlphaFoldDB" id="A0A3A8GNW0"/>
<dbReference type="RefSeq" id="WP_120366888.1">
    <property type="nucleotide sequence ID" value="NZ_RAXZ01000003.1"/>
</dbReference>
<evidence type="ECO:0000313" key="2">
    <source>
        <dbReference type="EMBL" id="RKG54703.1"/>
    </source>
</evidence>
<proteinExistence type="predicted"/>
<dbReference type="InterPro" id="IPR025746">
    <property type="entry name" value="PilX_N_dom"/>
</dbReference>
<comment type="caution">
    <text evidence="2">The sequence shown here is derived from an EMBL/GenBank/DDBJ whole genome shotgun (WGS) entry which is preliminary data.</text>
</comment>
<accession>A0A3A8GNW0</accession>